<proteinExistence type="inferred from homology"/>
<sequence>MQNASPSPPPVPVFILMGTAGCGKTSVAEEMQKLLQCEYIEGDQLHPKANVDKMSRGEPLNDDDRYPWLQVIVNVLEEKAKVLQEQDVSSTKRVIILTCSSLRKAYRDLLRKVPQANATITFVYLKGSPELLLERITGRKGHFMASKMLESQLDTLEEPDPSQENVIVADIRKDPPTLARWIVDEAHSRTLLS</sequence>
<dbReference type="Proteomes" id="UP000027586">
    <property type="component" value="Unassembled WGS sequence"/>
</dbReference>
<name>A0A068S875_9FUNG</name>
<reference evidence="10" key="1">
    <citation type="submission" date="2013-08" db="EMBL/GenBank/DDBJ databases">
        <title>Gene expansion shapes genome architecture in the human pathogen Lichtheimia corymbifera: an evolutionary genomics analysis in the ancient terrestrial Mucorales (Mucoromycotina).</title>
        <authorList>
            <person name="Schwartze V.U."/>
            <person name="Winter S."/>
            <person name="Shelest E."/>
            <person name="Marcet-Houben M."/>
            <person name="Horn F."/>
            <person name="Wehner S."/>
            <person name="Hoffmann K."/>
            <person name="Riege K."/>
            <person name="Sammeth M."/>
            <person name="Nowrousian M."/>
            <person name="Valiante V."/>
            <person name="Linde J."/>
            <person name="Jacobsen I.D."/>
            <person name="Marz M."/>
            <person name="Brakhage A.A."/>
            <person name="Gabaldon T."/>
            <person name="Bocker S."/>
            <person name="Voigt K."/>
        </authorList>
    </citation>
    <scope>NUCLEOTIDE SEQUENCE [LARGE SCALE GENOMIC DNA]</scope>
    <source>
        <strain evidence="10">FSU 9682</strain>
    </source>
</reference>
<comment type="pathway">
    <text evidence="1 9">Carbohydrate acid metabolism; D-gluconate degradation.</text>
</comment>
<keyword evidence="7 9" id="KW-0067">ATP-binding</keyword>
<organism evidence="10 11">
    <name type="scientific">Lichtheimia corymbifera JMRC:FSU:9682</name>
    <dbReference type="NCBI Taxonomy" id="1263082"/>
    <lineage>
        <taxon>Eukaryota</taxon>
        <taxon>Fungi</taxon>
        <taxon>Fungi incertae sedis</taxon>
        <taxon>Mucoromycota</taxon>
        <taxon>Mucoromycotina</taxon>
        <taxon>Mucoromycetes</taxon>
        <taxon>Mucorales</taxon>
        <taxon>Lichtheimiaceae</taxon>
        <taxon>Lichtheimia</taxon>
    </lineage>
</organism>
<dbReference type="CDD" id="cd02021">
    <property type="entry name" value="GntK"/>
    <property type="match status" value="1"/>
</dbReference>
<evidence type="ECO:0000256" key="9">
    <source>
        <dbReference type="RuleBase" id="RU363066"/>
    </source>
</evidence>
<dbReference type="OrthoDB" id="275177at2759"/>
<evidence type="ECO:0000256" key="8">
    <source>
        <dbReference type="ARBA" id="ARBA00048090"/>
    </source>
</evidence>
<evidence type="ECO:0000256" key="3">
    <source>
        <dbReference type="ARBA" id="ARBA00012054"/>
    </source>
</evidence>
<dbReference type="GO" id="GO:0046316">
    <property type="term" value="F:gluconokinase activity"/>
    <property type="evidence" value="ECO:0007669"/>
    <property type="project" value="UniProtKB-EC"/>
</dbReference>
<gene>
    <name evidence="10" type="ORF">LCOR_08407.1</name>
</gene>
<keyword evidence="11" id="KW-1185">Reference proteome</keyword>
<evidence type="ECO:0000256" key="2">
    <source>
        <dbReference type="ARBA" id="ARBA00008420"/>
    </source>
</evidence>
<dbReference type="EC" id="2.7.1.12" evidence="3 9"/>
<keyword evidence="4 9" id="KW-0808">Transferase</keyword>
<dbReference type="STRING" id="1263082.A0A068S875"/>
<accession>A0A068S875</accession>
<evidence type="ECO:0000256" key="1">
    <source>
        <dbReference type="ARBA" id="ARBA00004875"/>
    </source>
</evidence>
<keyword evidence="6 9" id="KW-0418">Kinase</keyword>
<dbReference type="GO" id="GO:0005737">
    <property type="term" value="C:cytoplasm"/>
    <property type="evidence" value="ECO:0007669"/>
    <property type="project" value="TreeGrafter"/>
</dbReference>
<evidence type="ECO:0000313" key="10">
    <source>
        <dbReference type="EMBL" id="CDH57476.1"/>
    </source>
</evidence>
<evidence type="ECO:0000256" key="7">
    <source>
        <dbReference type="ARBA" id="ARBA00022840"/>
    </source>
</evidence>
<evidence type="ECO:0000256" key="5">
    <source>
        <dbReference type="ARBA" id="ARBA00022741"/>
    </source>
</evidence>
<evidence type="ECO:0000256" key="4">
    <source>
        <dbReference type="ARBA" id="ARBA00022679"/>
    </source>
</evidence>
<dbReference type="EMBL" id="CBTN010000046">
    <property type="protein sequence ID" value="CDH57476.1"/>
    <property type="molecule type" value="Genomic_DNA"/>
</dbReference>
<comment type="similarity">
    <text evidence="2 9">Belongs to the gluconokinase GntK/GntV family.</text>
</comment>
<dbReference type="InterPro" id="IPR027417">
    <property type="entry name" value="P-loop_NTPase"/>
</dbReference>
<evidence type="ECO:0000313" key="11">
    <source>
        <dbReference type="Proteomes" id="UP000027586"/>
    </source>
</evidence>
<dbReference type="InterPro" id="IPR006001">
    <property type="entry name" value="Therm_gnt_kin"/>
</dbReference>
<dbReference type="NCBIfam" id="TIGR01313">
    <property type="entry name" value="therm_gnt_kin"/>
    <property type="match status" value="1"/>
</dbReference>
<evidence type="ECO:0000256" key="6">
    <source>
        <dbReference type="ARBA" id="ARBA00022777"/>
    </source>
</evidence>
<dbReference type="UniPathway" id="UPA00792"/>
<dbReference type="GO" id="GO:0005975">
    <property type="term" value="P:carbohydrate metabolic process"/>
    <property type="evidence" value="ECO:0007669"/>
    <property type="project" value="InterPro"/>
</dbReference>
<dbReference type="VEuPathDB" id="FungiDB:LCOR_08407.1"/>
<dbReference type="PANTHER" id="PTHR43442:SF3">
    <property type="entry name" value="GLUCONOKINASE-RELATED"/>
    <property type="match status" value="1"/>
</dbReference>
<dbReference type="AlphaFoldDB" id="A0A068S875"/>
<dbReference type="Pfam" id="PF13671">
    <property type="entry name" value="AAA_33"/>
    <property type="match status" value="1"/>
</dbReference>
<comment type="caution">
    <text evidence="10">The sequence shown here is derived from an EMBL/GenBank/DDBJ whole genome shotgun (WGS) entry which is preliminary data.</text>
</comment>
<dbReference type="SUPFAM" id="SSF52540">
    <property type="entry name" value="P-loop containing nucleoside triphosphate hydrolases"/>
    <property type="match status" value="1"/>
</dbReference>
<dbReference type="PANTHER" id="PTHR43442">
    <property type="entry name" value="GLUCONOKINASE-RELATED"/>
    <property type="match status" value="1"/>
</dbReference>
<keyword evidence="5 9" id="KW-0547">Nucleotide-binding</keyword>
<dbReference type="Gene3D" id="3.40.50.300">
    <property type="entry name" value="P-loop containing nucleotide triphosphate hydrolases"/>
    <property type="match status" value="1"/>
</dbReference>
<comment type="catalytic activity">
    <reaction evidence="8 9">
        <text>D-gluconate + ATP = 6-phospho-D-gluconate + ADP + H(+)</text>
        <dbReference type="Rhea" id="RHEA:19433"/>
        <dbReference type="ChEBI" id="CHEBI:15378"/>
        <dbReference type="ChEBI" id="CHEBI:18391"/>
        <dbReference type="ChEBI" id="CHEBI:30616"/>
        <dbReference type="ChEBI" id="CHEBI:58759"/>
        <dbReference type="ChEBI" id="CHEBI:456216"/>
        <dbReference type="EC" id="2.7.1.12"/>
    </reaction>
</comment>
<dbReference type="GO" id="GO:0009051">
    <property type="term" value="P:pentose-phosphate shunt, oxidative branch"/>
    <property type="evidence" value="ECO:0007669"/>
    <property type="project" value="EnsemblFungi"/>
</dbReference>
<protein>
    <recommendedName>
        <fullName evidence="3 9">Gluconokinase</fullName>
        <ecNumber evidence="3 9">2.7.1.12</ecNumber>
    </recommendedName>
</protein>
<dbReference type="GO" id="GO:0005524">
    <property type="term" value="F:ATP binding"/>
    <property type="evidence" value="ECO:0007669"/>
    <property type="project" value="UniProtKB-KW"/>
</dbReference>